<accession>A0ABP8CFT2</accession>
<evidence type="ECO:0000256" key="8">
    <source>
        <dbReference type="ARBA" id="ARBA00022691"/>
    </source>
</evidence>
<dbReference type="PROSITE" id="PS01279">
    <property type="entry name" value="PCMT"/>
    <property type="match status" value="1"/>
</dbReference>
<gene>
    <name evidence="13" type="ORF">GCM10022254_55070</name>
</gene>
<comment type="caution">
    <text evidence="13">The sequence shown here is derived from an EMBL/GenBank/DDBJ whole genome shotgun (WGS) entry which is preliminary data.</text>
</comment>
<keyword evidence="6 13" id="KW-0489">Methyltransferase</keyword>
<evidence type="ECO:0000256" key="5">
    <source>
        <dbReference type="ARBA" id="ARBA00022490"/>
    </source>
</evidence>
<dbReference type="Pfam" id="PF01135">
    <property type="entry name" value="PCMT"/>
    <property type="match status" value="1"/>
</dbReference>
<dbReference type="EC" id="2.1.1.77" evidence="3"/>
<evidence type="ECO:0000256" key="3">
    <source>
        <dbReference type="ARBA" id="ARBA00011890"/>
    </source>
</evidence>
<keyword evidence="7" id="KW-0808">Transferase</keyword>
<evidence type="ECO:0000256" key="9">
    <source>
        <dbReference type="ARBA" id="ARBA00030757"/>
    </source>
</evidence>
<keyword evidence="14" id="KW-1185">Reference proteome</keyword>
<dbReference type="PANTHER" id="PTHR11579">
    <property type="entry name" value="PROTEIN-L-ISOASPARTATE O-METHYLTRANSFERASE"/>
    <property type="match status" value="1"/>
</dbReference>
<dbReference type="GO" id="GO:0032259">
    <property type="term" value="P:methylation"/>
    <property type="evidence" value="ECO:0007669"/>
    <property type="project" value="UniProtKB-KW"/>
</dbReference>
<dbReference type="InterPro" id="IPR000682">
    <property type="entry name" value="PCMT"/>
</dbReference>
<protein>
    <recommendedName>
        <fullName evidence="4">Protein-L-isoaspartate O-methyltransferase</fullName>
        <ecNumber evidence="3">2.1.1.77</ecNumber>
    </recommendedName>
    <alternativeName>
        <fullName evidence="11">L-isoaspartyl protein carboxyl methyltransferase</fullName>
    </alternativeName>
    <alternativeName>
        <fullName evidence="9">Protein L-isoaspartyl methyltransferase</fullName>
    </alternativeName>
    <alternativeName>
        <fullName evidence="10">Protein-beta-aspartate methyltransferase</fullName>
    </alternativeName>
</protein>
<dbReference type="CDD" id="cd02440">
    <property type="entry name" value="AdoMet_MTases"/>
    <property type="match status" value="1"/>
</dbReference>
<name>A0ABP8CFT2_9ACTN</name>
<dbReference type="PANTHER" id="PTHR11579:SF0">
    <property type="entry name" value="PROTEIN-L-ISOASPARTATE(D-ASPARTATE) O-METHYLTRANSFERASE"/>
    <property type="match status" value="1"/>
</dbReference>
<dbReference type="Proteomes" id="UP001501710">
    <property type="component" value="Unassembled WGS sequence"/>
</dbReference>
<dbReference type="RefSeq" id="WP_344902113.1">
    <property type="nucleotide sequence ID" value="NZ_BAABAS010000020.1"/>
</dbReference>
<evidence type="ECO:0000256" key="4">
    <source>
        <dbReference type="ARBA" id="ARBA00013346"/>
    </source>
</evidence>
<comment type="similarity">
    <text evidence="2">Belongs to the methyltransferase superfamily. L-isoaspartyl/D-aspartyl protein methyltransferase family.</text>
</comment>
<evidence type="ECO:0000256" key="1">
    <source>
        <dbReference type="ARBA" id="ARBA00004496"/>
    </source>
</evidence>
<keyword evidence="5" id="KW-0963">Cytoplasm</keyword>
<reference evidence="14" key="1">
    <citation type="journal article" date="2019" name="Int. J. Syst. Evol. Microbiol.">
        <title>The Global Catalogue of Microorganisms (GCM) 10K type strain sequencing project: providing services to taxonomists for standard genome sequencing and annotation.</title>
        <authorList>
            <consortium name="The Broad Institute Genomics Platform"/>
            <consortium name="The Broad Institute Genome Sequencing Center for Infectious Disease"/>
            <person name="Wu L."/>
            <person name="Ma J."/>
        </authorList>
    </citation>
    <scope>NUCLEOTIDE SEQUENCE [LARGE SCALE GENOMIC DNA]</scope>
    <source>
        <strain evidence="14">JCM 17440</strain>
    </source>
</reference>
<evidence type="ECO:0000256" key="11">
    <source>
        <dbReference type="ARBA" id="ARBA00031350"/>
    </source>
</evidence>
<dbReference type="SUPFAM" id="SSF53335">
    <property type="entry name" value="S-adenosyl-L-methionine-dependent methyltransferases"/>
    <property type="match status" value="1"/>
</dbReference>
<organism evidence="13 14">
    <name type="scientific">Actinomadura meridiana</name>
    <dbReference type="NCBI Taxonomy" id="559626"/>
    <lineage>
        <taxon>Bacteria</taxon>
        <taxon>Bacillati</taxon>
        <taxon>Actinomycetota</taxon>
        <taxon>Actinomycetes</taxon>
        <taxon>Streptosporangiales</taxon>
        <taxon>Thermomonosporaceae</taxon>
        <taxon>Actinomadura</taxon>
    </lineage>
</organism>
<evidence type="ECO:0000313" key="14">
    <source>
        <dbReference type="Proteomes" id="UP001501710"/>
    </source>
</evidence>
<evidence type="ECO:0000256" key="6">
    <source>
        <dbReference type="ARBA" id="ARBA00022603"/>
    </source>
</evidence>
<dbReference type="Gene3D" id="3.40.50.150">
    <property type="entry name" value="Vaccinia Virus protein VP39"/>
    <property type="match status" value="1"/>
</dbReference>
<feature type="region of interest" description="Disordered" evidence="12">
    <location>
        <begin position="81"/>
        <end position="101"/>
    </location>
</feature>
<evidence type="ECO:0000313" key="13">
    <source>
        <dbReference type="EMBL" id="GAA4238569.1"/>
    </source>
</evidence>
<evidence type="ECO:0000256" key="7">
    <source>
        <dbReference type="ARBA" id="ARBA00022679"/>
    </source>
</evidence>
<keyword evidence="8" id="KW-0949">S-adenosyl-L-methionine</keyword>
<dbReference type="GO" id="GO:0008168">
    <property type="term" value="F:methyltransferase activity"/>
    <property type="evidence" value="ECO:0007669"/>
    <property type="project" value="UniProtKB-KW"/>
</dbReference>
<evidence type="ECO:0000256" key="12">
    <source>
        <dbReference type="SAM" id="MobiDB-lite"/>
    </source>
</evidence>
<feature type="compositionally biased region" description="Low complexity" evidence="12">
    <location>
        <begin position="89"/>
        <end position="101"/>
    </location>
</feature>
<dbReference type="InterPro" id="IPR029063">
    <property type="entry name" value="SAM-dependent_MTases_sf"/>
</dbReference>
<comment type="subcellular location">
    <subcellularLocation>
        <location evidence="1">Cytoplasm</location>
    </subcellularLocation>
</comment>
<evidence type="ECO:0000256" key="2">
    <source>
        <dbReference type="ARBA" id="ARBA00005369"/>
    </source>
</evidence>
<dbReference type="EMBL" id="BAABAS010000020">
    <property type="protein sequence ID" value="GAA4238569.1"/>
    <property type="molecule type" value="Genomic_DNA"/>
</dbReference>
<evidence type="ECO:0000256" key="10">
    <source>
        <dbReference type="ARBA" id="ARBA00031323"/>
    </source>
</evidence>
<sequence length="380" mass="40561">MITIEQRIDSLADALDASGDLTDPAWRRSLHAVPRHLFVPERGYAMPCRYEDGPPAHTIDRSADPAAWWTAVYSDMSVITQRDEGAGDPGSAEGSASSSNSAPGVVFPFLELLAPVKGERLLDIGTGTGWTAALLSDRVGSANVTSVEVDPQVAARAAENIGAAGFTPTLIVGDGVAGWPTGAPYDGIHVTCGVREIPYEWVRQLRPGGRAVLPWMPGVGGFKVLLKATENGTAGGTFHGGAGYMMLRSQRPGSGWAKHHPDDAQVRTSRLDPVQVMEAEAGADLALLMNVPRLVMLRMVNDNGEKSCFLAEVDDPRGSWATCDSSPSGGHTVTQYGDRSLWDEVETAFLQWRDLGSPGPDQFSLVVEPRGQHLELAAPR</sequence>
<proteinExistence type="inferred from homology"/>